<protein>
    <submittedName>
        <fullName evidence="3">Phosphatase PAP2 family protein</fullName>
    </submittedName>
</protein>
<feature type="transmembrane region" description="Helical" evidence="1">
    <location>
        <begin position="59"/>
        <end position="76"/>
    </location>
</feature>
<feature type="domain" description="Phosphatidic acid phosphatase type 2/haloperoxidase" evidence="2">
    <location>
        <begin position="56"/>
        <end position="163"/>
    </location>
</feature>
<comment type="caution">
    <text evidence="3">The sequence shown here is derived from an EMBL/GenBank/DDBJ whole genome shotgun (WGS) entry which is preliminary data.</text>
</comment>
<dbReference type="AlphaFoldDB" id="A0A934WRZ1"/>
<proteinExistence type="predicted"/>
<keyword evidence="1" id="KW-0472">Membrane</keyword>
<evidence type="ECO:0000259" key="2">
    <source>
        <dbReference type="SMART" id="SM00014"/>
    </source>
</evidence>
<accession>A0A934WRZ1</accession>
<dbReference type="InterPro" id="IPR000326">
    <property type="entry name" value="PAP2/HPO"/>
</dbReference>
<feature type="transmembrane region" description="Helical" evidence="1">
    <location>
        <begin position="21"/>
        <end position="47"/>
    </location>
</feature>
<keyword evidence="4" id="KW-1185">Reference proteome</keyword>
<sequence>MNRKRYETTVRFFSENKIANTFLLIIYKALPYIVFVAYPALLIYKFFEIGYGIEWQKLILVPLGVLILVTVMRVVINEERPYEKYGMDSVFHKTTVRKSMPSRHTASAYIIAMTFLSVNLPLGIVALCFASMIEASRVMAGAHFIRDVVVGALIGITAGVVFYFIL</sequence>
<dbReference type="SUPFAM" id="SSF48317">
    <property type="entry name" value="Acid phosphatase/Vanadium-dependent haloperoxidase"/>
    <property type="match status" value="1"/>
</dbReference>
<dbReference type="SMART" id="SM00014">
    <property type="entry name" value="acidPPc"/>
    <property type="match status" value="1"/>
</dbReference>
<dbReference type="PANTHER" id="PTHR14969">
    <property type="entry name" value="SPHINGOSINE-1-PHOSPHATE PHOSPHOHYDROLASE"/>
    <property type="match status" value="1"/>
</dbReference>
<reference evidence="3" key="1">
    <citation type="submission" date="2021-01" db="EMBL/GenBank/DDBJ databases">
        <title>Genome public.</title>
        <authorList>
            <person name="Liu C."/>
            <person name="Sun Q."/>
        </authorList>
    </citation>
    <scope>NUCLEOTIDE SEQUENCE</scope>
    <source>
        <strain evidence="3">M6</strain>
    </source>
</reference>
<keyword evidence="1" id="KW-0812">Transmembrane</keyword>
<dbReference type="Gene3D" id="1.20.144.10">
    <property type="entry name" value="Phosphatidic acid phosphatase type 2/haloperoxidase"/>
    <property type="match status" value="1"/>
</dbReference>
<dbReference type="PANTHER" id="PTHR14969:SF13">
    <property type="entry name" value="AT30094P"/>
    <property type="match status" value="1"/>
</dbReference>
<dbReference type="EMBL" id="JAEQMG010000091">
    <property type="protein sequence ID" value="MBK6088839.1"/>
    <property type="molecule type" value="Genomic_DNA"/>
</dbReference>
<dbReference type="InterPro" id="IPR036938">
    <property type="entry name" value="PAP2/HPO_sf"/>
</dbReference>
<evidence type="ECO:0000256" key="1">
    <source>
        <dbReference type="SAM" id="Phobius"/>
    </source>
</evidence>
<organism evidence="3 4">
    <name type="scientific">Ruminococcus difficilis</name>
    <dbReference type="NCBI Taxonomy" id="2763069"/>
    <lineage>
        <taxon>Bacteria</taxon>
        <taxon>Bacillati</taxon>
        <taxon>Bacillota</taxon>
        <taxon>Clostridia</taxon>
        <taxon>Eubacteriales</taxon>
        <taxon>Oscillospiraceae</taxon>
        <taxon>Ruminococcus</taxon>
    </lineage>
</organism>
<dbReference type="Proteomes" id="UP000633365">
    <property type="component" value="Unassembled WGS sequence"/>
</dbReference>
<dbReference type="RefSeq" id="WP_186834315.1">
    <property type="nucleotide sequence ID" value="NZ_JAEQMG010000091.1"/>
</dbReference>
<evidence type="ECO:0000313" key="4">
    <source>
        <dbReference type="Proteomes" id="UP000633365"/>
    </source>
</evidence>
<feature type="transmembrane region" description="Helical" evidence="1">
    <location>
        <begin position="107"/>
        <end position="132"/>
    </location>
</feature>
<gene>
    <name evidence="3" type="ORF">JKK62_09295</name>
</gene>
<dbReference type="Pfam" id="PF01569">
    <property type="entry name" value="PAP2"/>
    <property type="match status" value="1"/>
</dbReference>
<keyword evidence="1" id="KW-1133">Transmembrane helix</keyword>
<evidence type="ECO:0000313" key="3">
    <source>
        <dbReference type="EMBL" id="MBK6088839.1"/>
    </source>
</evidence>
<name>A0A934WRZ1_9FIRM</name>
<feature type="transmembrane region" description="Helical" evidence="1">
    <location>
        <begin position="144"/>
        <end position="165"/>
    </location>
</feature>